<protein>
    <submittedName>
        <fullName evidence="6">Arylsulfatase</fullName>
    </submittedName>
</protein>
<dbReference type="EMBL" id="JAXAFO010000032">
    <property type="protein sequence ID" value="MDX6850824.1"/>
    <property type="molecule type" value="Genomic_DNA"/>
</dbReference>
<dbReference type="PANTHER" id="PTHR42693:SF53">
    <property type="entry name" value="ENDO-4-O-SULFATASE"/>
    <property type="match status" value="1"/>
</dbReference>
<organism evidence="6 7">
    <name type="scientific">Gilvimarinus gilvus</name>
    <dbReference type="NCBI Taxonomy" id="3058038"/>
    <lineage>
        <taxon>Bacteria</taxon>
        <taxon>Pseudomonadati</taxon>
        <taxon>Pseudomonadota</taxon>
        <taxon>Gammaproteobacteria</taxon>
        <taxon>Cellvibrionales</taxon>
        <taxon>Cellvibrionaceae</taxon>
        <taxon>Gilvimarinus</taxon>
    </lineage>
</organism>
<evidence type="ECO:0000256" key="1">
    <source>
        <dbReference type="ARBA" id="ARBA00008779"/>
    </source>
</evidence>
<dbReference type="PROSITE" id="PS00523">
    <property type="entry name" value="SULFATASE_1"/>
    <property type="match status" value="1"/>
</dbReference>
<keyword evidence="3" id="KW-0378">Hydrolase</keyword>
<name>A0ABU4S648_9GAMM</name>
<dbReference type="Gene3D" id="3.30.1120.10">
    <property type="match status" value="1"/>
</dbReference>
<evidence type="ECO:0000256" key="2">
    <source>
        <dbReference type="ARBA" id="ARBA00022723"/>
    </source>
</evidence>
<reference evidence="6 7" key="1">
    <citation type="submission" date="2023-11" db="EMBL/GenBank/DDBJ databases">
        <title>Gilvimarinus fulvus sp. nov., isolated from the surface of Kelp.</title>
        <authorList>
            <person name="Sun Y.Y."/>
            <person name="Gong Y."/>
            <person name="Du Z.J."/>
        </authorList>
    </citation>
    <scope>NUCLEOTIDE SEQUENCE [LARGE SCALE GENOMIC DNA]</scope>
    <source>
        <strain evidence="6 7">SDUM040013</strain>
    </source>
</reference>
<dbReference type="PROSITE" id="PS51257">
    <property type="entry name" value="PROKAR_LIPOPROTEIN"/>
    <property type="match status" value="1"/>
</dbReference>
<evidence type="ECO:0000313" key="6">
    <source>
        <dbReference type="EMBL" id="MDX6850824.1"/>
    </source>
</evidence>
<dbReference type="Gene3D" id="3.40.720.10">
    <property type="entry name" value="Alkaline Phosphatase, subunit A"/>
    <property type="match status" value="1"/>
</dbReference>
<dbReference type="RefSeq" id="WP_302720915.1">
    <property type="nucleotide sequence ID" value="NZ_JAULRU010000220.1"/>
</dbReference>
<dbReference type="Proteomes" id="UP001273505">
    <property type="component" value="Unassembled WGS sequence"/>
</dbReference>
<dbReference type="Pfam" id="PF00884">
    <property type="entry name" value="Sulfatase"/>
    <property type="match status" value="1"/>
</dbReference>
<dbReference type="SUPFAM" id="SSF53649">
    <property type="entry name" value="Alkaline phosphatase-like"/>
    <property type="match status" value="1"/>
</dbReference>
<dbReference type="InterPro" id="IPR024607">
    <property type="entry name" value="Sulfatase_CS"/>
</dbReference>
<keyword evidence="4" id="KW-0106">Calcium</keyword>
<evidence type="ECO:0000259" key="5">
    <source>
        <dbReference type="Pfam" id="PF00884"/>
    </source>
</evidence>
<accession>A0ABU4S648</accession>
<keyword evidence="2" id="KW-0479">Metal-binding</keyword>
<dbReference type="InterPro" id="IPR000917">
    <property type="entry name" value="Sulfatase_N"/>
</dbReference>
<dbReference type="InterPro" id="IPR050738">
    <property type="entry name" value="Sulfatase"/>
</dbReference>
<evidence type="ECO:0000256" key="3">
    <source>
        <dbReference type="ARBA" id="ARBA00022801"/>
    </source>
</evidence>
<feature type="domain" description="Sulfatase N-terminal" evidence="5">
    <location>
        <begin position="30"/>
        <end position="328"/>
    </location>
</feature>
<sequence length="598" mass="67068">MRLPLLSGLVTLIVLCGCQTQPDIDAISRPNVLLVLTDDMGWGDVAANGNPNIQTPTIDHLMNNGVTFDRFYVSPVCSPTRASLLTGRHSLATGVYSVTRGGEKMFPSEVTIAEIFKGAGYRTGLFGKWHNGLQYPYDPNGQGFEEFYGFADGHITDYFDGEVQHNQSTENFTGYLPDRLTDKTLEFIQESDSPFFAMLSFNTPHSPFELPQALFDQYKLIGLDNVDASVFGMVENIDTNLQRLLNQLDRRGALDNTLVVFLSDNGPAFPGGNSRYNGDMKGSKGKVDEGGVRVPFAIYWQGHLRSGYRVTTPGQHIDLLPTLLTLTGLKSTQPNNIHGVDLSPAIKGENVAALNKRPLFTHHFRNTRRPEQQAVQASPGAIRQEGWLATTDHQQRWQLYNLATDPQQKVNLAEKNPEKLNDLKNQYLQWYQDTRLNEYRALPIPVGHAGIPYTMFPAHEAEITREGVEYHFQDGWAHDWVESVSQQPGQIRWPLEVVKAGRYTLTLGYDTPQKKYSGEVTLSIGKQKIVLRDFAPFKSKERMGKRLAHTSEAPTKSWGKHAKTLHLAKGRYDLTLDFASDPQNRSLAIKYIEIGTQQ</sequence>
<evidence type="ECO:0000256" key="4">
    <source>
        <dbReference type="ARBA" id="ARBA00022837"/>
    </source>
</evidence>
<keyword evidence="7" id="KW-1185">Reference proteome</keyword>
<dbReference type="CDD" id="cd16146">
    <property type="entry name" value="ARS_like"/>
    <property type="match status" value="1"/>
</dbReference>
<comment type="similarity">
    <text evidence="1">Belongs to the sulfatase family.</text>
</comment>
<proteinExistence type="inferred from homology"/>
<evidence type="ECO:0000313" key="7">
    <source>
        <dbReference type="Proteomes" id="UP001273505"/>
    </source>
</evidence>
<comment type="caution">
    <text evidence="6">The sequence shown here is derived from an EMBL/GenBank/DDBJ whole genome shotgun (WGS) entry which is preliminary data.</text>
</comment>
<dbReference type="PANTHER" id="PTHR42693">
    <property type="entry name" value="ARYLSULFATASE FAMILY MEMBER"/>
    <property type="match status" value="1"/>
</dbReference>
<dbReference type="InterPro" id="IPR017850">
    <property type="entry name" value="Alkaline_phosphatase_core_sf"/>
</dbReference>
<gene>
    <name evidence="6" type="ORF">SCD92_15730</name>
</gene>
<dbReference type="Gene3D" id="2.60.120.260">
    <property type="entry name" value="Galactose-binding domain-like"/>
    <property type="match status" value="1"/>
</dbReference>